<protein>
    <submittedName>
        <fullName evidence="1">YjbH domain-containing protein</fullName>
    </submittedName>
</protein>
<sequence length="109" mass="12700">MSVGRYLAGDVGATLDFSREFESGVRIGAWGTWTDAEDDFGEGGFDKGLYLAIPLDAFFTFSSRDSTTLRWQPLTRDGGARLNRQYELYDLTQERQMGRYWEEYDRMWR</sequence>
<dbReference type="KEGG" id="vrs:V8F66_17655"/>
<name>A0AAU7XJL1_9GAMM</name>
<reference evidence="1" key="1">
    <citation type="submission" date="2024-02" db="EMBL/GenBank/DDBJ databases">
        <title>Complete genome sequence of Vreelandella sp. SM1641, a marine exopolysaccharide-producing bacterium isolated from deep-sea hydrothermal sediment of the southwest Indian Ocean.</title>
        <authorList>
            <person name="Zhu H."/>
            <person name="Sun M."/>
        </authorList>
    </citation>
    <scope>NUCLEOTIDE SEQUENCE</scope>
    <source>
        <strain evidence="1">SM1641</strain>
    </source>
</reference>
<dbReference type="Pfam" id="PF06082">
    <property type="entry name" value="YjbH"/>
    <property type="match status" value="1"/>
</dbReference>
<gene>
    <name evidence="1" type="ORF">V8F66_17655</name>
</gene>
<accession>A0AAU7XJL1</accession>
<evidence type="ECO:0000313" key="1">
    <source>
        <dbReference type="EMBL" id="XBY58089.1"/>
    </source>
</evidence>
<dbReference type="AlphaFoldDB" id="A0AAU7XJL1"/>
<dbReference type="EMBL" id="CP158484">
    <property type="protein sequence ID" value="XBY58089.1"/>
    <property type="molecule type" value="Genomic_DNA"/>
</dbReference>
<proteinExistence type="predicted"/>
<dbReference type="InterPro" id="IPR010344">
    <property type="entry name" value="YbjH"/>
</dbReference>
<organism evidence="1">
    <name type="scientific">Vreelandella sp. SM1641</name>
    <dbReference type="NCBI Taxonomy" id="3126101"/>
    <lineage>
        <taxon>Bacteria</taxon>
        <taxon>Pseudomonadati</taxon>
        <taxon>Pseudomonadota</taxon>
        <taxon>Gammaproteobacteria</taxon>
        <taxon>Oceanospirillales</taxon>
        <taxon>Halomonadaceae</taxon>
        <taxon>Vreelandella</taxon>
    </lineage>
</organism>